<dbReference type="GO" id="GO:0005886">
    <property type="term" value="C:plasma membrane"/>
    <property type="evidence" value="ECO:0007669"/>
    <property type="project" value="TreeGrafter"/>
</dbReference>
<feature type="transmembrane region" description="Helical" evidence="7">
    <location>
        <begin position="532"/>
        <end position="550"/>
    </location>
</feature>
<dbReference type="Gene3D" id="1.20.1720.10">
    <property type="entry name" value="Multidrug resistance protein D"/>
    <property type="match status" value="1"/>
</dbReference>
<accession>A0A1C1D2M8</accession>
<proteinExistence type="inferred from homology"/>
<dbReference type="VEuPathDB" id="FungiDB:CLCR_02795"/>
<dbReference type="InterPro" id="IPR020846">
    <property type="entry name" value="MFS_dom"/>
</dbReference>
<dbReference type="PRINTS" id="PR01036">
    <property type="entry name" value="TCRTETB"/>
</dbReference>
<feature type="transmembrane region" description="Helical" evidence="7">
    <location>
        <begin position="387"/>
        <end position="407"/>
    </location>
</feature>
<organism evidence="9 10">
    <name type="scientific">Cladophialophora carrionii</name>
    <dbReference type="NCBI Taxonomy" id="86049"/>
    <lineage>
        <taxon>Eukaryota</taxon>
        <taxon>Fungi</taxon>
        <taxon>Dikarya</taxon>
        <taxon>Ascomycota</taxon>
        <taxon>Pezizomycotina</taxon>
        <taxon>Eurotiomycetes</taxon>
        <taxon>Chaetothyriomycetidae</taxon>
        <taxon>Chaetothyriales</taxon>
        <taxon>Herpotrichiellaceae</taxon>
        <taxon>Cladophialophora</taxon>
    </lineage>
</organism>
<dbReference type="EMBL" id="LGRB01000003">
    <property type="protein sequence ID" value="OCT55036.1"/>
    <property type="molecule type" value="Genomic_DNA"/>
</dbReference>
<dbReference type="VEuPathDB" id="FungiDB:G647_05128"/>
<name>A0A1C1D2M8_9EURO</name>
<dbReference type="PANTHER" id="PTHR23501:SF158">
    <property type="entry name" value="TRANSPORTER, PUTATIVE (AFU_ORTHOLOGUE AFUA_5G14490)-RELATED"/>
    <property type="match status" value="1"/>
</dbReference>
<gene>
    <name evidence="9" type="ORF">CLCR_02795</name>
</gene>
<feature type="transmembrane region" description="Helical" evidence="7">
    <location>
        <begin position="97"/>
        <end position="116"/>
    </location>
</feature>
<feature type="transmembrane region" description="Helical" evidence="7">
    <location>
        <begin position="322"/>
        <end position="339"/>
    </location>
</feature>
<dbReference type="eggNOG" id="KOG0254">
    <property type="taxonomic scope" value="Eukaryota"/>
</dbReference>
<feature type="region of interest" description="Disordered" evidence="6">
    <location>
        <begin position="1"/>
        <end position="51"/>
    </location>
</feature>
<dbReference type="SUPFAM" id="SSF103473">
    <property type="entry name" value="MFS general substrate transporter"/>
    <property type="match status" value="1"/>
</dbReference>
<evidence type="ECO:0000256" key="6">
    <source>
        <dbReference type="SAM" id="MobiDB-lite"/>
    </source>
</evidence>
<dbReference type="AlphaFoldDB" id="A0A1C1D2M8"/>
<keyword evidence="5 7" id="KW-0472">Membrane</keyword>
<feature type="transmembrane region" description="Helical" evidence="7">
    <location>
        <begin position="216"/>
        <end position="236"/>
    </location>
</feature>
<evidence type="ECO:0000256" key="7">
    <source>
        <dbReference type="SAM" id="Phobius"/>
    </source>
</evidence>
<keyword evidence="3 7" id="KW-0812">Transmembrane</keyword>
<evidence type="ECO:0000256" key="3">
    <source>
        <dbReference type="ARBA" id="ARBA00022692"/>
    </source>
</evidence>
<dbReference type="GO" id="GO:0022857">
    <property type="term" value="F:transmembrane transporter activity"/>
    <property type="evidence" value="ECO:0007669"/>
    <property type="project" value="InterPro"/>
</dbReference>
<evidence type="ECO:0000256" key="1">
    <source>
        <dbReference type="ARBA" id="ARBA00004141"/>
    </source>
</evidence>
<dbReference type="Gene3D" id="1.20.1250.20">
    <property type="entry name" value="MFS general substrate transporter like domains"/>
    <property type="match status" value="1"/>
</dbReference>
<protein>
    <submittedName>
        <fullName evidence="9">Putative MFS-type transporter</fullName>
    </submittedName>
</protein>
<dbReference type="InterPro" id="IPR011701">
    <property type="entry name" value="MFS"/>
</dbReference>
<keyword evidence="4 7" id="KW-1133">Transmembrane helix</keyword>
<feature type="transmembrane region" description="Helical" evidence="7">
    <location>
        <begin position="257"/>
        <end position="277"/>
    </location>
</feature>
<dbReference type="PROSITE" id="PS50850">
    <property type="entry name" value="MFS"/>
    <property type="match status" value="1"/>
</dbReference>
<feature type="transmembrane region" description="Helical" evidence="7">
    <location>
        <begin position="452"/>
        <end position="473"/>
    </location>
</feature>
<feature type="transmembrane region" description="Helical" evidence="7">
    <location>
        <begin position="359"/>
        <end position="380"/>
    </location>
</feature>
<evidence type="ECO:0000259" key="8">
    <source>
        <dbReference type="PROSITE" id="PS50850"/>
    </source>
</evidence>
<comment type="subcellular location">
    <subcellularLocation>
        <location evidence="1">Membrane</location>
        <topology evidence="1">Multi-pass membrane protein</topology>
    </subcellularLocation>
</comment>
<feature type="domain" description="Major facilitator superfamily (MFS) profile" evidence="8">
    <location>
        <begin position="63"/>
        <end position="555"/>
    </location>
</feature>
<keyword evidence="10" id="KW-1185">Reference proteome</keyword>
<evidence type="ECO:0000256" key="4">
    <source>
        <dbReference type="ARBA" id="ARBA00022989"/>
    </source>
</evidence>
<dbReference type="Pfam" id="PF07690">
    <property type="entry name" value="MFS_1"/>
    <property type="match status" value="1"/>
</dbReference>
<feature type="compositionally biased region" description="Basic and acidic residues" evidence="6">
    <location>
        <begin position="556"/>
        <end position="582"/>
    </location>
</feature>
<dbReference type="OrthoDB" id="10021397at2759"/>
<dbReference type="FunFam" id="1.20.1720.10:FF:000014">
    <property type="entry name" value="MFS drug transporter, putative"/>
    <property type="match status" value="1"/>
</dbReference>
<reference evidence="10" key="1">
    <citation type="submission" date="2015-07" db="EMBL/GenBank/DDBJ databases">
        <authorList>
            <person name="Teixeira M.M."/>
            <person name="Souza R.C."/>
            <person name="Almeida L.G."/>
            <person name="Vicente V.A."/>
            <person name="de Hoog S."/>
            <person name="Bocca A.L."/>
            <person name="de Almeida S.R."/>
            <person name="Vasconcelos A.T."/>
            <person name="Felipe M.S."/>
        </authorList>
    </citation>
    <scope>NUCLEOTIDE SEQUENCE [LARGE SCALE GENOMIC DNA]</scope>
    <source>
        <strain evidence="10">KSF</strain>
    </source>
</reference>
<feature type="transmembrane region" description="Helical" evidence="7">
    <location>
        <begin position="185"/>
        <end position="204"/>
    </location>
</feature>
<feature type="transmembrane region" description="Helical" evidence="7">
    <location>
        <begin position="61"/>
        <end position="85"/>
    </location>
</feature>
<feature type="compositionally biased region" description="Basic and acidic residues" evidence="6">
    <location>
        <begin position="28"/>
        <end position="39"/>
    </location>
</feature>
<comment type="similarity">
    <text evidence="2">Belongs to the major facilitator superfamily. TCR/Tet family.</text>
</comment>
<dbReference type="PANTHER" id="PTHR23501">
    <property type="entry name" value="MAJOR FACILITATOR SUPERFAMILY"/>
    <property type="match status" value="1"/>
</dbReference>
<feature type="transmembrane region" description="Helical" evidence="7">
    <location>
        <begin position="128"/>
        <end position="154"/>
    </location>
</feature>
<feature type="transmembrane region" description="Helical" evidence="7">
    <location>
        <begin position="160"/>
        <end position="178"/>
    </location>
</feature>
<evidence type="ECO:0000256" key="5">
    <source>
        <dbReference type="ARBA" id="ARBA00023136"/>
    </source>
</evidence>
<feature type="transmembrane region" description="Helical" evidence="7">
    <location>
        <begin position="283"/>
        <end position="301"/>
    </location>
</feature>
<sequence>MASKVPSPVDDTIDSAALTAVQQPHGDGASRRSHDRDRSGLSPAVMSNPGPVQRRSTFRTFTVMVALFSTLFIGALNTTVVATAIPTICSDLESAAGYSWIGASYVIATSACSPVWAKLSDIWGRKPILLLGVALYSASSIVCALSNSMAMLIVGRSLQGVSAGGFMTLINIVVSDLFSMRSRALFLGLLHTTWAVAGGVGPVLGGAFTQLLSWRWIFWINLLICGPAFCLLLVFLDVHNPRTEFAAGIKAIDWTGSLCMVGLMVMLLLGLNFGGAAYPWDSPKVICLLGVGAFMIILFVFNEGRLARHPIMPLGVFRNKSNVACLALGFIQHFVLNSAEYYLPLYFQSAKEASPLRSGLLLLPLILTEALTGVAGGVYIHQLGRYIELIWVGVVLLTVGNGLYIHLGATSSIGSIAASEVLSGLGVGLLFDPPYIALQALVSQDDMATATATLGVMRNIGVSLSIVIGGVIFQNGMRLERSGLQAHGLSSDLVDDLSGPDAATHINLISQVADQAQKLAIKQAFASSLRNLWITCTCMAALGLVAAGLVTRTELSKEHTETKTGLKDQKEDSAAARPHDQELMPVPAPAAGDEREHIA</sequence>
<evidence type="ECO:0000313" key="10">
    <source>
        <dbReference type="Proteomes" id="UP000094526"/>
    </source>
</evidence>
<comment type="caution">
    <text evidence="9">The sequence shown here is derived from an EMBL/GenBank/DDBJ whole genome shotgun (WGS) entry which is preliminary data.</text>
</comment>
<dbReference type="InterPro" id="IPR036259">
    <property type="entry name" value="MFS_trans_sf"/>
</dbReference>
<evidence type="ECO:0000313" key="9">
    <source>
        <dbReference type="EMBL" id="OCT55036.1"/>
    </source>
</evidence>
<evidence type="ECO:0000256" key="2">
    <source>
        <dbReference type="ARBA" id="ARBA00007520"/>
    </source>
</evidence>
<feature type="region of interest" description="Disordered" evidence="6">
    <location>
        <begin position="556"/>
        <end position="599"/>
    </location>
</feature>
<dbReference type="Proteomes" id="UP000094526">
    <property type="component" value="Unassembled WGS sequence"/>
</dbReference>